<keyword evidence="3" id="KW-1185">Reference proteome</keyword>
<keyword evidence="1" id="KW-0812">Transmembrane</keyword>
<accession>A0A843VJQ5</accession>
<dbReference type="EMBL" id="NMUH01001886">
    <property type="protein sequence ID" value="MQL96195.1"/>
    <property type="molecule type" value="Genomic_DNA"/>
</dbReference>
<organism evidence="2 3">
    <name type="scientific">Colocasia esculenta</name>
    <name type="common">Wild taro</name>
    <name type="synonym">Arum esculentum</name>
    <dbReference type="NCBI Taxonomy" id="4460"/>
    <lineage>
        <taxon>Eukaryota</taxon>
        <taxon>Viridiplantae</taxon>
        <taxon>Streptophyta</taxon>
        <taxon>Embryophyta</taxon>
        <taxon>Tracheophyta</taxon>
        <taxon>Spermatophyta</taxon>
        <taxon>Magnoliopsida</taxon>
        <taxon>Liliopsida</taxon>
        <taxon>Araceae</taxon>
        <taxon>Aroideae</taxon>
        <taxon>Colocasieae</taxon>
        <taxon>Colocasia</taxon>
    </lineage>
</organism>
<evidence type="ECO:0000313" key="3">
    <source>
        <dbReference type="Proteomes" id="UP000652761"/>
    </source>
</evidence>
<dbReference type="AlphaFoldDB" id="A0A843VJQ5"/>
<keyword evidence="1" id="KW-1133">Transmembrane helix</keyword>
<evidence type="ECO:0000313" key="2">
    <source>
        <dbReference type="EMBL" id="MQL96195.1"/>
    </source>
</evidence>
<name>A0A843VJQ5_COLES</name>
<sequence>NRCCCPGEGFSQDYSALISAVAVVLPQGLRYAASVGLAGAFWRVFPERRLGGSGGGCPRLCMLVKVLPRIALCRFWWRFFPGVLCVCFGATVVLPLWFEVCRLVGLRSVYLGIVGRGTVPLAVHLAAALASLSRCLFSSSSVALVGLHDPVAQMVCFVSRALRALVDGGLGGDAPLWYCVARVRIVATF</sequence>
<keyword evidence="1" id="KW-0472">Membrane</keyword>
<evidence type="ECO:0000256" key="1">
    <source>
        <dbReference type="SAM" id="Phobius"/>
    </source>
</evidence>
<protein>
    <submittedName>
        <fullName evidence="2">Uncharacterized protein</fullName>
    </submittedName>
</protein>
<feature type="non-terminal residue" evidence="2">
    <location>
        <position position="1"/>
    </location>
</feature>
<comment type="caution">
    <text evidence="2">The sequence shown here is derived from an EMBL/GenBank/DDBJ whole genome shotgun (WGS) entry which is preliminary data.</text>
</comment>
<reference evidence="2" key="1">
    <citation type="submission" date="2017-07" db="EMBL/GenBank/DDBJ databases">
        <title>Taro Niue Genome Assembly and Annotation.</title>
        <authorList>
            <person name="Atibalentja N."/>
            <person name="Keating K."/>
            <person name="Fields C.J."/>
        </authorList>
    </citation>
    <scope>NUCLEOTIDE SEQUENCE</scope>
    <source>
        <strain evidence="2">Niue_2</strain>
        <tissue evidence="2">Leaf</tissue>
    </source>
</reference>
<proteinExistence type="predicted"/>
<dbReference type="Proteomes" id="UP000652761">
    <property type="component" value="Unassembled WGS sequence"/>
</dbReference>
<gene>
    <name evidence="2" type="ORF">Taro_028867</name>
</gene>
<feature type="transmembrane region" description="Helical" evidence="1">
    <location>
        <begin position="75"/>
        <end position="98"/>
    </location>
</feature>